<reference evidence="6 7" key="1">
    <citation type="journal article" date="2011" name="Genome Biol.">
        <title>Comparative genome sequence analysis underscores mycoparasitism as the ancestral life style of Trichoderma.</title>
        <authorList>
            <person name="Kubicek C.P."/>
            <person name="Herrera-Estrella A."/>
            <person name="Seidl-Seiboth V."/>
            <person name="Martinez D.A."/>
            <person name="Druzhinina I.S."/>
            <person name="Thon M."/>
            <person name="Zeilinger S."/>
            <person name="Casas-Flores S."/>
            <person name="Horwitz B.A."/>
            <person name="Mukherjee P.K."/>
            <person name="Mukherjee M."/>
            <person name="Kredics L."/>
            <person name="Alcaraz L.D."/>
            <person name="Aerts A."/>
            <person name="Antal Z."/>
            <person name="Atanasova L."/>
            <person name="Cervantes-Badillo M.G."/>
            <person name="Challacombe J."/>
            <person name="Chertkov O."/>
            <person name="McCluskey K."/>
            <person name="Coulpier F."/>
            <person name="Deshpande N."/>
            <person name="von Doehren H."/>
            <person name="Ebbole D.J."/>
            <person name="Esquivel-Naranjo E.U."/>
            <person name="Fekete E."/>
            <person name="Flipphi M."/>
            <person name="Glaser F."/>
            <person name="Gomez-Rodriguez E.Y."/>
            <person name="Gruber S."/>
            <person name="Han C."/>
            <person name="Henrissat B."/>
            <person name="Hermosa R."/>
            <person name="Hernandez-Onate M."/>
            <person name="Karaffa L."/>
            <person name="Kosti I."/>
            <person name="Le Crom S."/>
            <person name="Lindquist E."/>
            <person name="Lucas S."/>
            <person name="Luebeck M."/>
            <person name="Luebeck P.S."/>
            <person name="Margeot A."/>
            <person name="Metz B."/>
            <person name="Misra M."/>
            <person name="Nevalainen H."/>
            <person name="Omann M."/>
            <person name="Packer N."/>
            <person name="Perrone G."/>
            <person name="Uresti-Rivera E.E."/>
            <person name="Salamov A."/>
            <person name="Schmoll M."/>
            <person name="Seiboth B."/>
            <person name="Shapiro H."/>
            <person name="Sukno S."/>
            <person name="Tamayo-Ramos J.A."/>
            <person name="Tisch D."/>
            <person name="Wiest A."/>
            <person name="Wilkinson H.H."/>
            <person name="Zhang M."/>
            <person name="Coutinho P.M."/>
            <person name="Kenerley C.M."/>
            <person name="Monte E."/>
            <person name="Baker S.E."/>
            <person name="Grigoriev I.V."/>
        </authorList>
    </citation>
    <scope>NUCLEOTIDE SEQUENCE [LARGE SCALE GENOMIC DNA]</scope>
    <source>
        <strain evidence="7">Gv29-8 / FGSC 10586</strain>
    </source>
</reference>
<evidence type="ECO:0000256" key="1">
    <source>
        <dbReference type="ARBA" id="ARBA00022737"/>
    </source>
</evidence>
<protein>
    <submittedName>
        <fullName evidence="6">Uncharacterized protein</fullName>
    </submittedName>
</protein>
<dbReference type="SUPFAM" id="SSF53167">
    <property type="entry name" value="Purine and uridine phosphorylases"/>
    <property type="match status" value="1"/>
</dbReference>
<dbReference type="Gene3D" id="1.25.40.20">
    <property type="entry name" value="Ankyrin repeat-containing domain"/>
    <property type="match status" value="3"/>
</dbReference>
<dbReference type="AlphaFoldDB" id="G9N2F7"/>
<keyword evidence="7" id="KW-1185">Reference proteome</keyword>
<evidence type="ECO:0000256" key="3">
    <source>
        <dbReference type="PROSITE-ProRule" id="PRU00023"/>
    </source>
</evidence>
<feature type="repeat" description="ANK" evidence="3">
    <location>
        <begin position="1005"/>
        <end position="1037"/>
    </location>
</feature>
<feature type="repeat" description="ANK" evidence="3">
    <location>
        <begin position="1143"/>
        <end position="1175"/>
    </location>
</feature>
<dbReference type="InterPro" id="IPR027417">
    <property type="entry name" value="P-loop_NTPase"/>
</dbReference>
<dbReference type="InterPro" id="IPR036770">
    <property type="entry name" value="Ankyrin_rpt-contain_sf"/>
</dbReference>
<feature type="domain" description="GPI inositol-deacylase winged helix" evidence="4">
    <location>
        <begin position="664"/>
        <end position="743"/>
    </location>
</feature>
<dbReference type="STRING" id="413071.G9N2F7"/>
<dbReference type="GeneID" id="25788379"/>
<dbReference type="InterPro" id="IPR035994">
    <property type="entry name" value="Nucleoside_phosphorylase_sf"/>
</dbReference>
<dbReference type="PROSITE" id="PS50297">
    <property type="entry name" value="ANK_REP_REGION"/>
    <property type="match status" value="9"/>
</dbReference>
<dbReference type="SUPFAM" id="SSF48403">
    <property type="entry name" value="Ankyrin repeat"/>
    <property type="match status" value="1"/>
</dbReference>
<dbReference type="PRINTS" id="PR01415">
    <property type="entry name" value="ANKYRIN"/>
</dbReference>
<evidence type="ECO:0000259" key="5">
    <source>
        <dbReference type="Pfam" id="PF24883"/>
    </source>
</evidence>
<dbReference type="eggNOG" id="KOG0504">
    <property type="taxonomic scope" value="Eukaryota"/>
</dbReference>
<evidence type="ECO:0000256" key="2">
    <source>
        <dbReference type="ARBA" id="ARBA00023043"/>
    </source>
</evidence>
<dbReference type="PROSITE" id="PS50088">
    <property type="entry name" value="ANK_REPEAT"/>
    <property type="match status" value="10"/>
</dbReference>
<feature type="repeat" description="ANK" evidence="3">
    <location>
        <begin position="938"/>
        <end position="970"/>
    </location>
</feature>
<keyword evidence="1" id="KW-0677">Repeat</keyword>
<dbReference type="Pfam" id="PF00023">
    <property type="entry name" value="Ank"/>
    <property type="match status" value="2"/>
</dbReference>
<gene>
    <name evidence="6" type="ORF">TRIVIDRAFT_157244</name>
</gene>
<dbReference type="OMA" id="TAHYDIH"/>
<dbReference type="GO" id="GO:0003824">
    <property type="term" value="F:catalytic activity"/>
    <property type="evidence" value="ECO:0007669"/>
    <property type="project" value="InterPro"/>
</dbReference>
<dbReference type="OrthoDB" id="448455at2759"/>
<proteinExistence type="predicted"/>
<dbReference type="GO" id="GO:0009116">
    <property type="term" value="P:nucleoside metabolic process"/>
    <property type="evidence" value="ECO:0007669"/>
    <property type="project" value="InterPro"/>
</dbReference>
<dbReference type="InParanoid" id="G9N2F7"/>
<feature type="repeat" description="ANK" evidence="3">
    <location>
        <begin position="1071"/>
        <end position="1103"/>
    </location>
</feature>
<dbReference type="Proteomes" id="UP000007115">
    <property type="component" value="Unassembled WGS sequence"/>
</dbReference>
<dbReference type="GO" id="GO:0005737">
    <property type="term" value="C:cytoplasm"/>
    <property type="evidence" value="ECO:0007669"/>
    <property type="project" value="TreeGrafter"/>
</dbReference>
<dbReference type="SMART" id="SM00248">
    <property type="entry name" value="ANK"/>
    <property type="match status" value="11"/>
</dbReference>
<dbReference type="HOGENOM" id="CLU_000288_34_2_1"/>
<feature type="repeat" description="ANK" evidence="3">
    <location>
        <begin position="834"/>
        <end position="866"/>
    </location>
</feature>
<dbReference type="EMBL" id="ABDF02000084">
    <property type="protein sequence ID" value="EHK19268.1"/>
    <property type="molecule type" value="Genomic_DNA"/>
</dbReference>
<feature type="repeat" description="ANK" evidence="3">
    <location>
        <begin position="1105"/>
        <end position="1137"/>
    </location>
</feature>
<dbReference type="Pfam" id="PF12796">
    <property type="entry name" value="Ank_2"/>
    <property type="match status" value="3"/>
</dbReference>
<evidence type="ECO:0000313" key="7">
    <source>
        <dbReference type="Proteomes" id="UP000007115"/>
    </source>
</evidence>
<dbReference type="Pfam" id="PF24883">
    <property type="entry name" value="NPHP3_N"/>
    <property type="match status" value="1"/>
</dbReference>
<comment type="caution">
    <text evidence="6">The sequence shown here is derived from an EMBL/GenBank/DDBJ whole genome shotgun (WGS) entry which is preliminary data.</text>
</comment>
<feature type="repeat" description="ANK" evidence="3">
    <location>
        <begin position="904"/>
        <end position="936"/>
    </location>
</feature>
<keyword evidence="2 3" id="KW-0040">ANK repeat</keyword>
<feature type="repeat" description="ANK" evidence="3">
    <location>
        <begin position="1176"/>
        <end position="1205"/>
    </location>
</feature>
<dbReference type="InterPro" id="IPR056884">
    <property type="entry name" value="NPHP3-like_N"/>
</dbReference>
<sequence length="1205" mass="132205">MAMQTATEPKTRDDYTVGWVCALPKELTAAISMLDQRHQDLPKPPNDHNTYTLGSIGNHNIVVACLPKGRYGLTSAATVAVQMVDTFPSIRVGLMVGIGGGIPSKVRLGDVVVSTPIGQFPGVVQWDSGKAKDGGGFERTGAMDNPPASLLTALSKLEMEYELGGSRIPKHLESMKAKWPALAAKYQRSDSLEDVVFNADYGHVNPDAENKGQENERCQLCDGNKAVRRTPTDPRVHYGLIASGNQVIKDAAFRDKLNESLGGSVLCIEMEAAGLINNFPCIVIRGICDYADSHKNKDWQEYAAAVAAAYAKELLESIPPNDVHGERRMTDIFGRALEAISATGGDVARIRSRLDKDETDRALNWLTPTDYAPQQSDYLARRQPGTGQWLLDSKEFQAWLGANNQTLFCPGMPGAGKTILTSIVVNELCTRFPDDPTIGIAYIYCNFRRKEEQKVSHMLASLLKQLSQSCPSLPTSVRDLYDQHRSKQTRPLPDEVSKALQSTAALYSRVFIIIDAFDEVPDSRRRRLLPELLYLQKHSFVNVFVTSRYIPEVTMQFLSNISLEIRANESDVKKYLEGHIRELSSFVGEDRQLQEEIKTVISEAVDGMFLLAQIYLDSLADKLTKNTIRSALHIIRTQGQRLAGDKNQVLDTAYDQTMDRINAQKKGFRELATKVLSWITCAKRPLTQSELQCALSISIENPRFDQGDLLSPKDIVSACAGLVTIDEESDVIRLVHYTTQEYFERTMAKWFPNADVSITETCIACLLCGEDSSRGGGLSLNPLYDYAVQNWGHHARIAASKVKELVLRYLANEDERLATVAYGGSLNHGRKTSQDVTRLHIAAYFGLTEVVAALLIKGDNPDRKDSYEQTPLLLAAASGHEEVVSILLATLDTNNVNANLKNNQGRTLLSYASERCHEAVVQLLLNMGADVESRDRKNGRLPLIYAAEGGHETITRLLLASGAKIESKDDSGRTPLLGAAENGSETIVRLLLDKGANTESRSTKDGRTSLSYASSYGHKAVVQLLLDRGADIESKDKDNRTPLLYAAGRGHEAIVRLLLNQGATVESTDRHGQSPLLVAAKNGYETIVRQLFEASANIESKDGKSGRTLLSYAAGNGHLGVARLSLDRGANVEGANLESKNKNGQTPLVSAAVNGHKATVQELLEHRAEVDSKDEGGQTALRSASQKGHKDICQLLLLYGADIYK</sequence>
<organism evidence="6 7">
    <name type="scientific">Hypocrea virens (strain Gv29-8 / FGSC 10586)</name>
    <name type="common">Gliocladium virens</name>
    <name type="synonym">Trichoderma virens</name>
    <dbReference type="NCBI Taxonomy" id="413071"/>
    <lineage>
        <taxon>Eukaryota</taxon>
        <taxon>Fungi</taxon>
        <taxon>Dikarya</taxon>
        <taxon>Ascomycota</taxon>
        <taxon>Pezizomycotina</taxon>
        <taxon>Sordariomycetes</taxon>
        <taxon>Hypocreomycetidae</taxon>
        <taxon>Hypocreales</taxon>
        <taxon>Hypocreaceae</taxon>
        <taxon>Trichoderma</taxon>
    </lineage>
</organism>
<dbReference type="VEuPathDB" id="FungiDB:TRIVIDRAFT_157244"/>
<dbReference type="RefSeq" id="XP_013953466.1">
    <property type="nucleotide sequence ID" value="XM_014097991.1"/>
</dbReference>
<feature type="repeat" description="ANK" evidence="3">
    <location>
        <begin position="971"/>
        <end position="1003"/>
    </location>
</feature>
<feature type="domain" description="Nephrocystin 3-like N-terminal" evidence="5">
    <location>
        <begin position="385"/>
        <end position="548"/>
    </location>
</feature>
<accession>G9N2F7</accession>
<evidence type="ECO:0000259" key="4">
    <source>
        <dbReference type="Pfam" id="PF22939"/>
    </source>
</evidence>
<dbReference type="Gene3D" id="3.40.50.300">
    <property type="entry name" value="P-loop containing nucleotide triphosphate hydrolases"/>
    <property type="match status" value="1"/>
</dbReference>
<dbReference type="PANTHER" id="PTHR24198">
    <property type="entry name" value="ANKYRIN REPEAT AND PROTEIN KINASE DOMAIN-CONTAINING PROTEIN"/>
    <property type="match status" value="1"/>
</dbReference>
<dbReference type="Pfam" id="PF22939">
    <property type="entry name" value="WHD_GPIID"/>
    <property type="match status" value="1"/>
</dbReference>
<dbReference type="SUPFAM" id="SSF52540">
    <property type="entry name" value="P-loop containing nucleoside triphosphate hydrolases"/>
    <property type="match status" value="1"/>
</dbReference>
<dbReference type="InterPro" id="IPR054471">
    <property type="entry name" value="GPIID_WHD"/>
</dbReference>
<name>G9N2F7_HYPVG</name>
<feature type="repeat" description="ANK" evidence="3">
    <location>
        <begin position="1038"/>
        <end position="1070"/>
    </location>
</feature>
<dbReference type="PANTHER" id="PTHR24198:SF165">
    <property type="entry name" value="ANKYRIN REPEAT-CONTAINING PROTEIN-RELATED"/>
    <property type="match status" value="1"/>
</dbReference>
<dbReference type="Gene3D" id="3.40.50.1580">
    <property type="entry name" value="Nucleoside phosphorylase domain"/>
    <property type="match status" value="1"/>
</dbReference>
<evidence type="ECO:0000313" key="6">
    <source>
        <dbReference type="EMBL" id="EHK19268.1"/>
    </source>
</evidence>
<dbReference type="InterPro" id="IPR002110">
    <property type="entry name" value="Ankyrin_rpt"/>
</dbReference>